<dbReference type="PIRSF" id="PIRSF029730">
    <property type="entry name" value="UCP029730"/>
    <property type="match status" value="1"/>
</dbReference>
<dbReference type="InterPro" id="IPR011227">
    <property type="entry name" value="UCP029730"/>
</dbReference>
<dbReference type="Gene3D" id="3.40.630.40">
    <property type="entry name" value="Zn-dependent exopeptidases"/>
    <property type="match status" value="1"/>
</dbReference>
<sequence length="257" mass="28027">MKTDAIKRGFLCSADPDPVEWVNSDSTAPVLLVCEHAGQAVPAALGDLGLPPGAIDGHIGWDIGAKVLACALAYRLDAPLVIQRYSRLVIDCNRPPDAPGSVPEVSDNVTIPANLDLTAEARRVRRREVFDPLDHAIEQGFAKAPRRAAFSVHSYTPHLGGLARNWHAGFLSRRDSKTAQIMLDHIVLHAPNLTLAVNQPYQIDDETDWFLPVHAEPRGIAHTLIEVRNDLLTDPDGTARWADLLAGAITEILECQK</sequence>
<keyword evidence="2" id="KW-1185">Reference proteome</keyword>
<protein>
    <submittedName>
        <fullName evidence="1">N-formylglutamate amidohydrolase</fullName>
    </submittedName>
</protein>
<gene>
    <name evidence="1" type="ORF">QO231_15825</name>
</gene>
<dbReference type="RefSeq" id="WP_316778434.1">
    <property type="nucleotide sequence ID" value="NZ_JASMWN010000013.1"/>
</dbReference>
<comment type="caution">
    <text evidence="1">The sequence shown here is derived from an EMBL/GenBank/DDBJ whole genome shotgun (WGS) entry which is preliminary data.</text>
</comment>
<dbReference type="SUPFAM" id="SSF53187">
    <property type="entry name" value="Zn-dependent exopeptidases"/>
    <property type="match status" value="1"/>
</dbReference>
<evidence type="ECO:0000313" key="2">
    <source>
        <dbReference type="Proteomes" id="UP001255416"/>
    </source>
</evidence>
<dbReference type="Proteomes" id="UP001255416">
    <property type="component" value="Unassembled WGS sequence"/>
</dbReference>
<reference evidence="2" key="1">
    <citation type="submission" date="2023-05" db="EMBL/GenBank/DDBJ databases">
        <title>Sedimentitalea sp. nov. JM2-8.</title>
        <authorList>
            <person name="Huang J."/>
        </authorList>
    </citation>
    <scope>NUCLEOTIDE SEQUENCE [LARGE SCALE GENOMIC DNA]</scope>
    <source>
        <strain evidence="2">KHS03</strain>
    </source>
</reference>
<evidence type="ECO:0000313" key="1">
    <source>
        <dbReference type="EMBL" id="MDU9005312.1"/>
    </source>
</evidence>
<dbReference type="EMBL" id="JASMWN010000013">
    <property type="protein sequence ID" value="MDU9005312.1"/>
    <property type="molecule type" value="Genomic_DNA"/>
</dbReference>
<dbReference type="Pfam" id="PF05013">
    <property type="entry name" value="FGase"/>
    <property type="match status" value="1"/>
</dbReference>
<accession>A0ABU3VGJ5</accession>
<proteinExistence type="predicted"/>
<name>A0ABU3VGJ5_9RHOB</name>
<organism evidence="1 2">
    <name type="scientific">Sedimentitalea todarodis</name>
    <dbReference type="NCBI Taxonomy" id="1631240"/>
    <lineage>
        <taxon>Bacteria</taxon>
        <taxon>Pseudomonadati</taxon>
        <taxon>Pseudomonadota</taxon>
        <taxon>Alphaproteobacteria</taxon>
        <taxon>Rhodobacterales</taxon>
        <taxon>Paracoccaceae</taxon>
        <taxon>Sedimentitalea</taxon>
    </lineage>
</organism>
<dbReference type="InterPro" id="IPR007709">
    <property type="entry name" value="N-FG_amidohydro"/>
</dbReference>